<protein>
    <submittedName>
        <fullName evidence="11">Mechanosensitive ion channel family protein</fullName>
    </submittedName>
</protein>
<reference evidence="11 12" key="1">
    <citation type="journal article" date="2021" name="Syst. Appl. Microbiol.">
        <title>Persephonella atlantica sp. nov.: How to adapt to physico-chemical gradients in high temperature hydrothermal habitats.</title>
        <authorList>
            <person name="Francois D.X."/>
            <person name="Godfroy A."/>
            <person name="Mathien C."/>
            <person name="Aube J."/>
            <person name="Cathalot C."/>
            <person name="Lesongeur F."/>
            <person name="L'Haridon S."/>
            <person name="Philippon X."/>
            <person name="Roussel E.G."/>
        </authorList>
    </citation>
    <scope>NUCLEOTIDE SEQUENCE [LARGE SCALE GENOMIC DNA]</scope>
    <source>
        <strain evidence="11 12">MO1340</strain>
    </source>
</reference>
<comment type="subcellular location">
    <subcellularLocation>
        <location evidence="1">Cell membrane</location>
        <topology evidence="1">Multi-pass membrane protein</topology>
    </subcellularLocation>
</comment>
<feature type="transmembrane region" description="Helical" evidence="7">
    <location>
        <begin position="22"/>
        <end position="42"/>
    </location>
</feature>
<dbReference type="Gene3D" id="1.10.287.1260">
    <property type="match status" value="1"/>
</dbReference>
<organism evidence="11 12">
    <name type="scientific">Persephonella atlantica</name>
    <dbReference type="NCBI Taxonomy" id="2699429"/>
    <lineage>
        <taxon>Bacteria</taxon>
        <taxon>Pseudomonadati</taxon>
        <taxon>Aquificota</taxon>
        <taxon>Aquificia</taxon>
        <taxon>Aquificales</taxon>
        <taxon>Hydrogenothermaceae</taxon>
        <taxon>Persephonella</taxon>
    </lineage>
</organism>
<evidence type="ECO:0000256" key="6">
    <source>
        <dbReference type="ARBA" id="ARBA00023136"/>
    </source>
</evidence>
<comment type="caution">
    <text evidence="11">The sequence shown here is derived from an EMBL/GenBank/DDBJ whole genome shotgun (WGS) entry which is preliminary data.</text>
</comment>
<evidence type="ECO:0000313" key="11">
    <source>
        <dbReference type="EMBL" id="MBK3331613.1"/>
    </source>
</evidence>
<keyword evidence="5 7" id="KW-1133">Transmembrane helix</keyword>
<feature type="domain" description="Mechanosensitive ion channel MscS" evidence="8">
    <location>
        <begin position="186"/>
        <end position="253"/>
    </location>
</feature>
<dbReference type="Proteomes" id="UP000772812">
    <property type="component" value="Unassembled WGS sequence"/>
</dbReference>
<evidence type="ECO:0000256" key="4">
    <source>
        <dbReference type="ARBA" id="ARBA00022692"/>
    </source>
</evidence>
<feature type="domain" description="Mechanosensitive ion channel MscS C-terminal" evidence="9">
    <location>
        <begin position="261"/>
        <end position="347"/>
    </location>
</feature>
<dbReference type="PANTHER" id="PTHR43634">
    <property type="entry name" value="OW CONDUCTANCE MECHANOSENSITIVE CHANNEL"/>
    <property type="match status" value="1"/>
</dbReference>
<keyword evidence="3" id="KW-1003">Cell membrane</keyword>
<dbReference type="SUPFAM" id="SSF82689">
    <property type="entry name" value="Mechanosensitive channel protein MscS (YggB), C-terminal domain"/>
    <property type="match status" value="1"/>
</dbReference>
<dbReference type="InterPro" id="IPR011014">
    <property type="entry name" value="MscS_channel_TM-2"/>
</dbReference>
<feature type="transmembrane region" description="Helical" evidence="7">
    <location>
        <begin position="99"/>
        <end position="120"/>
    </location>
</feature>
<evidence type="ECO:0000256" key="3">
    <source>
        <dbReference type="ARBA" id="ARBA00022475"/>
    </source>
</evidence>
<dbReference type="InterPro" id="IPR011066">
    <property type="entry name" value="MscS_channel_C_sf"/>
</dbReference>
<feature type="transmembrane region" description="Helical" evidence="7">
    <location>
        <begin position="166"/>
        <end position="184"/>
    </location>
</feature>
<dbReference type="RefSeq" id="WP_200673028.1">
    <property type="nucleotide sequence ID" value="NZ_JAACYA010000001.1"/>
</dbReference>
<evidence type="ECO:0000256" key="1">
    <source>
        <dbReference type="ARBA" id="ARBA00004651"/>
    </source>
</evidence>
<evidence type="ECO:0000259" key="9">
    <source>
        <dbReference type="Pfam" id="PF21082"/>
    </source>
</evidence>
<dbReference type="Pfam" id="PF00924">
    <property type="entry name" value="MS_channel_2nd"/>
    <property type="match status" value="1"/>
</dbReference>
<dbReference type="Pfam" id="PF21082">
    <property type="entry name" value="MS_channel_3rd"/>
    <property type="match status" value="1"/>
</dbReference>
<dbReference type="InterPro" id="IPR006685">
    <property type="entry name" value="MscS_channel_2nd"/>
</dbReference>
<dbReference type="InterPro" id="IPR049142">
    <property type="entry name" value="MS_channel_1st"/>
</dbReference>
<feature type="transmembrane region" description="Helical" evidence="7">
    <location>
        <begin position="141"/>
        <end position="160"/>
    </location>
</feature>
<proteinExistence type="inferred from homology"/>
<dbReference type="EMBL" id="JAACYA010000001">
    <property type="protein sequence ID" value="MBK3331613.1"/>
    <property type="molecule type" value="Genomic_DNA"/>
</dbReference>
<dbReference type="Gene3D" id="3.30.70.100">
    <property type="match status" value="1"/>
</dbReference>
<keyword evidence="12" id="KW-1185">Reference proteome</keyword>
<accession>A0ABS1GFA7</accession>
<dbReference type="SUPFAM" id="SSF50182">
    <property type="entry name" value="Sm-like ribonucleoproteins"/>
    <property type="match status" value="1"/>
</dbReference>
<keyword evidence="4 7" id="KW-0812">Transmembrane</keyword>
<feature type="domain" description="Mechanosensitive ion channel transmembrane helices 2/3" evidence="10">
    <location>
        <begin position="146"/>
        <end position="185"/>
    </location>
</feature>
<evidence type="ECO:0000259" key="10">
    <source>
        <dbReference type="Pfam" id="PF21088"/>
    </source>
</evidence>
<evidence type="ECO:0000256" key="2">
    <source>
        <dbReference type="ARBA" id="ARBA00008017"/>
    </source>
</evidence>
<keyword evidence="6 7" id="KW-0472">Membrane</keyword>
<evidence type="ECO:0000313" key="12">
    <source>
        <dbReference type="Proteomes" id="UP000772812"/>
    </source>
</evidence>
<sequence length="369" mass="41972">MDKEILSKIDQFLNQIVLGTPLYKWALAFVIFILFLLFRKIFSRIIVNSIKAVVSRTKTTIDDKILSMIESPLRFLFIVIGLWIVLDILSIQADIAQHIVRSMFIILVFWIFYNGVNVFSSDVYKFTQKFGKELAREVGSFLIKSVKVFIVVIAVLAVLQEWGINVTALIASLGIGGLAIALAAKDTAANLFGGLTILADKSLKIGEWVRVGSVEGIVEDLGMRTTKIRTFEKSLITVPNQYIANNPIENFSRRDIRRIMMTIGLVYSTPPDTVRKIVKEIKQMLQEHPGIAKDQTMLVFFDKFSDSSLDIFIYAFTNTANWIEYMAIKEEINLKIMDIVEKNGSSFAFPSQSIYVEKFPEKLTFYRED</sequence>
<feature type="transmembrane region" description="Helical" evidence="7">
    <location>
        <begin position="73"/>
        <end position="93"/>
    </location>
</feature>
<comment type="similarity">
    <text evidence="2">Belongs to the MscS (TC 1.A.23) family.</text>
</comment>
<dbReference type="Pfam" id="PF21088">
    <property type="entry name" value="MS_channel_1st"/>
    <property type="match status" value="1"/>
</dbReference>
<evidence type="ECO:0000256" key="7">
    <source>
        <dbReference type="SAM" id="Phobius"/>
    </source>
</evidence>
<dbReference type="Gene3D" id="2.30.30.60">
    <property type="match status" value="1"/>
</dbReference>
<dbReference type="InterPro" id="IPR049278">
    <property type="entry name" value="MS_channel_C"/>
</dbReference>
<evidence type="ECO:0000256" key="5">
    <source>
        <dbReference type="ARBA" id="ARBA00022989"/>
    </source>
</evidence>
<dbReference type="SUPFAM" id="SSF82861">
    <property type="entry name" value="Mechanosensitive channel protein MscS (YggB), transmembrane region"/>
    <property type="match status" value="1"/>
</dbReference>
<dbReference type="InterPro" id="IPR010920">
    <property type="entry name" value="LSM_dom_sf"/>
</dbReference>
<dbReference type="PANTHER" id="PTHR43634:SF2">
    <property type="entry name" value="LOW CONDUCTANCE MECHANOSENSITIVE CHANNEL YNAI"/>
    <property type="match status" value="1"/>
</dbReference>
<dbReference type="InterPro" id="IPR023408">
    <property type="entry name" value="MscS_beta-dom_sf"/>
</dbReference>
<evidence type="ECO:0000259" key="8">
    <source>
        <dbReference type="Pfam" id="PF00924"/>
    </source>
</evidence>
<gene>
    <name evidence="11" type="ORF">GWK41_00870</name>
</gene>
<name>A0ABS1GFA7_9AQUI</name>
<dbReference type="InterPro" id="IPR045042">
    <property type="entry name" value="YnaI-like"/>
</dbReference>